<reference evidence="1 2" key="1">
    <citation type="submission" date="2013-11" db="EMBL/GenBank/DDBJ databases">
        <title>The Damaraland mole rat (Fukomys damarensis) genome and evolution of African mole rats.</title>
        <authorList>
            <person name="Gladyshev V.N."/>
            <person name="Fang X."/>
        </authorList>
    </citation>
    <scope>NUCLEOTIDE SEQUENCE [LARGE SCALE GENOMIC DNA]</scope>
    <source>
        <tissue evidence="1">Liver</tissue>
    </source>
</reference>
<dbReference type="Proteomes" id="UP000028990">
    <property type="component" value="Unassembled WGS sequence"/>
</dbReference>
<accession>A0A091D237</accession>
<gene>
    <name evidence="1" type="ORF">H920_13519</name>
</gene>
<dbReference type="EMBL" id="KN123415">
    <property type="protein sequence ID" value="KFO25067.1"/>
    <property type="molecule type" value="Genomic_DNA"/>
</dbReference>
<proteinExistence type="predicted"/>
<sequence>MQATCLAHPGPNGTLQPTFVCFCGTIQHLAANSIPLTLPGRPNLPTLNCNCHNVTKFWSLQEAEANSLFCHRWLLLELSQEFAFDSTLQVAWC</sequence>
<name>A0A091D237_FUKDA</name>
<evidence type="ECO:0000313" key="2">
    <source>
        <dbReference type="Proteomes" id="UP000028990"/>
    </source>
</evidence>
<protein>
    <submittedName>
        <fullName evidence="1">TBC1 domain family member 25</fullName>
    </submittedName>
</protein>
<dbReference type="AlphaFoldDB" id="A0A091D237"/>
<keyword evidence="2" id="KW-1185">Reference proteome</keyword>
<organism evidence="1 2">
    <name type="scientific">Fukomys damarensis</name>
    <name type="common">Damaraland mole rat</name>
    <name type="synonym">Cryptomys damarensis</name>
    <dbReference type="NCBI Taxonomy" id="885580"/>
    <lineage>
        <taxon>Eukaryota</taxon>
        <taxon>Metazoa</taxon>
        <taxon>Chordata</taxon>
        <taxon>Craniata</taxon>
        <taxon>Vertebrata</taxon>
        <taxon>Euteleostomi</taxon>
        <taxon>Mammalia</taxon>
        <taxon>Eutheria</taxon>
        <taxon>Euarchontoglires</taxon>
        <taxon>Glires</taxon>
        <taxon>Rodentia</taxon>
        <taxon>Hystricomorpha</taxon>
        <taxon>Bathyergidae</taxon>
        <taxon>Fukomys</taxon>
    </lineage>
</organism>
<evidence type="ECO:0000313" key="1">
    <source>
        <dbReference type="EMBL" id="KFO25067.1"/>
    </source>
</evidence>